<dbReference type="Proteomes" id="UP000249762">
    <property type="component" value="Unassembled WGS sequence"/>
</dbReference>
<accession>A0A328PM22</accession>
<dbReference type="AlphaFoldDB" id="A0A328PM22"/>
<reference evidence="2" key="1">
    <citation type="submission" date="2018-06" db="EMBL/GenBank/DDBJ databases">
        <authorList>
            <person name="Martinez Ocampo F."/>
            <person name="Quiroz Castaneda R.E."/>
            <person name="Rojas Lopez X."/>
        </authorList>
    </citation>
    <scope>NUCLEOTIDE SEQUENCE [LARGE SCALE GENOMIC DNA]</scope>
    <source>
        <strain evidence="2">INIFAP02</strain>
    </source>
</reference>
<evidence type="ECO:0000313" key="1">
    <source>
        <dbReference type="EMBL" id="RAO94785.1"/>
    </source>
</evidence>
<sequence>MPCTGNYGDGQKQVTFGWKVDLNGEEKDQLLKRGPVTKEVQVFLRNDKGDNLWPKEWTGIRVLRNQYGGSLSVTYVHQKEQGAVGSILTFDRSSLETTKFICSWNELKKGREIELIRLGAQFGNYQYFRSGQEHKMSSNIRLDDCTNYKDGKKAECNLKVTTEGTDLDWSNKVTAKAKLSFE</sequence>
<name>A0A328PM22_9MOLU</name>
<proteinExistence type="predicted"/>
<protein>
    <submittedName>
        <fullName evidence="1">Uncharacterized protein</fullName>
    </submittedName>
</protein>
<organism evidence="1 2">
    <name type="scientific">Mycoplasma wenyonii</name>
    <dbReference type="NCBI Taxonomy" id="65123"/>
    <lineage>
        <taxon>Bacteria</taxon>
        <taxon>Bacillati</taxon>
        <taxon>Mycoplasmatota</taxon>
        <taxon>Mollicutes</taxon>
        <taxon>Mycoplasmataceae</taxon>
        <taxon>Mycoplasma</taxon>
    </lineage>
</organism>
<comment type="caution">
    <text evidence="1">The sequence shown here is derived from an EMBL/GenBank/DDBJ whole genome shotgun (WGS) entry which is preliminary data.</text>
</comment>
<gene>
    <name evidence="1" type="ORF">DNK47_03145</name>
</gene>
<dbReference type="EMBL" id="QKVO01000022">
    <property type="protein sequence ID" value="RAO94785.1"/>
    <property type="molecule type" value="Genomic_DNA"/>
</dbReference>
<evidence type="ECO:0000313" key="2">
    <source>
        <dbReference type="Proteomes" id="UP000249762"/>
    </source>
</evidence>
<keyword evidence="2" id="KW-1185">Reference proteome</keyword>